<comment type="caution">
    <text evidence="1">The sequence shown here is derived from an EMBL/GenBank/DDBJ whole genome shotgun (WGS) entry which is preliminary data.</text>
</comment>
<evidence type="ECO:0000313" key="2">
    <source>
        <dbReference type="Proteomes" id="UP000831701"/>
    </source>
</evidence>
<reference evidence="1" key="1">
    <citation type="submission" date="2022-04" db="EMBL/GenBank/DDBJ databases">
        <title>Jade perch genome.</title>
        <authorList>
            <person name="Chao B."/>
        </authorList>
    </citation>
    <scope>NUCLEOTIDE SEQUENCE</scope>
    <source>
        <strain evidence="1">CB-2022</strain>
    </source>
</reference>
<evidence type="ECO:0000313" key="1">
    <source>
        <dbReference type="EMBL" id="KAI3360907.1"/>
    </source>
</evidence>
<sequence length="850" mass="95816">MCLLLRSGFRLATLPYRPDWWIAAEMVVLLEGSPLSTEKLQQLLCDKYDEHWYPECPSKGQAYRCIRINNGVPCDDVVLKACEEIELSASELGLPPEITLWIDPREVCARSGENSRPFTIACFEEEGENEAQQDSSVNLDTSDYHSATSSDCGSTVSSDTEEEAKDGEMEGEQEKEEKDVVKKEMAEGDTYTIAMVPRIRKRHGEGPNKVKYVRNMLKIVPKKCTDYICVILHALLCRKSLLAFSTFTTAAPVWPQYKKGAPVFLNTVCVPPAPPPPPQQVFGYYILPQPSPQFILPQATLQPWGAVKARWESGRETGQAEDAAAERSSDAREGGAGGRLVCALEMEMTNRSLHGDSKVDCVSCDGLVSRNGGDSAEVSVPLSLAGKRTAPTEGDDLYRLRERKFLLEDKKRLCALSLVAALFGILLMIIHTEIRPFVYSPGSKIALIINCSISLSTGCLLVLIIAFHYKDIRLFIIDHNQVDWRIAMTSHRVLVITLELLVCVVHPVGTYWEVGFKVNCSSSDPLCVSTHQGETLMNMELLLSVLMFLRLYLVHRAILLHSKVLLSASYRSIGSLNNINFTFRFVLKVLMNKYPARTLLVFILFFWLTASWMLTLCESTVSVPLCPRCRKTQSTGHMDTALWLIAITFLTVGYGDVAPSTSCGKVVCLFTGVMGVACTAMLVAVVTKMLALNKGEKHVHFFMLDIQISKRIRHAAANVLRECWLLHRTNLTRGNRGEQRRHQRYLLEAIRVFRHLRLKQRKLRDYVSEMVDLPKMQMIMCDLSANWNNSYRELEQRIVSMEQKLDELSRCFHQTSEMLSQVLRHRNPEISIHETKSFAPVKVSPQLTQI</sequence>
<protein>
    <submittedName>
        <fullName evidence="1">Uncharacterized protein</fullName>
    </submittedName>
</protein>
<gene>
    <name evidence="1" type="ORF">L3Q82_013118</name>
</gene>
<dbReference type="EMBL" id="CM041546">
    <property type="protein sequence ID" value="KAI3360907.1"/>
    <property type="molecule type" value="Genomic_DNA"/>
</dbReference>
<dbReference type="Proteomes" id="UP000831701">
    <property type="component" value="Chromosome 16"/>
</dbReference>
<proteinExistence type="predicted"/>
<keyword evidence="2" id="KW-1185">Reference proteome</keyword>
<accession>A0ACB8W135</accession>
<organism evidence="1 2">
    <name type="scientific">Scortum barcoo</name>
    <name type="common">barcoo grunter</name>
    <dbReference type="NCBI Taxonomy" id="214431"/>
    <lineage>
        <taxon>Eukaryota</taxon>
        <taxon>Metazoa</taxon>
        <taxon>Chordata</taxon>
        <taxon>Craniata</taxon>
        <taxon>Vertebrata</taxon>
        <taxon>Euteleostomi</taxon>
        <taxon>Actinopterygii</taxon>
        <taxon>Neopterygii</taxon>
        <taxon>Teleostei</taxon>
        <taxon>Neoteleostei</taxon>
        <taxon>Acanthomorphata</taxon>
        <taxon>Eupercaria</taxon>
        <taxon>Centrarchiformes</taxon>
        <taxon>Terapontoidei</taxon>
        <taxon>Terapontidae</taxon>
        <taxon>Scortum</taxon>
    </lineage>
</organism>
<name>A0ACB8W135_9TELE</name>